<sequence>MFPTNEIISSRDDHEESSASQPVSSSKLQYFVGTSEANGRPWYHGEISNSEAEELLFGCPPGQYLVRKDGPTKYYLSCVADDNTISHLPIRQLGRRFYFMGEKFVSLSDLVRYYSEVVEAAEPIHAPFAHSSCSTSATFSVSRRMIIRTTFVTSLSEATLERFMSISTYDGLAENDELSTTRGDIISGLERIDDSYIWARNETTGQIGYLFAETVVSIVSNSFKISHILIYVYDISGVILFKNIVYSTMLIIIVPRVLGLRAGAVPVMVGLHFEPPKMSHIGVLQLHIDKYRSETLKSDGFYSAYGLISGIKFSLLSHPGGGKKGRPFGMSALLPLPDSRPISDTPEIGFTFRAIRYRVKVLAIEQYMPLIDYLREGPEELLEWASDALSAQQRALLCTSLVSLLLSRRSDLLDLISRLVRRVLTTCSAESVMRQDSLATSLVTQALRVAGRSQLEDMLEAGSIALIIKMLQISIYNSYNRIKSNCKTIISSIFLILNISSIYNSTFSYTRKNLTAVLFNF</sequence>
<dbReference type="CDD" id="cd00173">
    <property type="entry name" value="SH2"/>
    <property type="match status" value="1"/>
</dbReference>
<dbReference type="Pfam" id="PF00017">
    <property type="entry name" value="SH2"/>
    <property type="match status" value="1"/>
</dbReference>
<dbReference type="GO" id="GO:0005737">
    <property type="term" value="C:cytoplasm"/>
    <property type="evidence" value="ECO:0007669"/>
    <property type="project" value="TreeGrafter"/>
</dbReference>
<dbReference type="PANTHER" id="PTHR19969">
    <property type="entry name" value="SH2-SH3 ADAPTOR PROTEIN-RELATED"/>
    <property type="match status" value="1"/>
</dbReference>
<dbReference type="InterPro" id="IPR036860">
    <property type="entry name" value="SH2_dom_sf"/>
</dbReference>
<evidence type="ECO:0000313" key="6">
    <source>
        <dbReference type="WBParaSite" id="Hba_06179"/>
    </source>
</evidence>
<evidence type="ECO:0000256" key="2">
    <source>
        <dbReference type="PROSITE-ProRule" id="PRU00191"/>
    </source>
</evidence>
<evidence type="ECO:0000256" key="1">
    <source>
        <dbReference type="ARBA" id="ARBA00022999"/>
    </source>
</evidence>
<dbReference type="SMART" id="SM00252">
    <property type="entry name" value="SH2"/>
    <property type="match status" value="1"/>
</dbReference>
<evidence type="ECO:0000259" key="4">
    <source>
        <dbReference type="PROSITE" id="PS50001"/>
    </source>
</evidence>
<dbReference type="PANTHER" id="PTHR19969:SF5">
    <property type="entry name" value="CRK-LIKE PROTEIN"/>
    <property type="match status" value="1"/>
</dbReference>
<dbReference type="GO" id="GO:0030971">
    <property type="term" value="F:receptor tyrosine kinase binding"/>
    <property type="evidence" value="ECO:0007669"/>
    <property type="project" value="TreeGrafter"/>
</dbReference>
<dbReference type="AlphaFoldDB" id="A0A1I7WM81"/>
<dbReference type="InterPro" id="IPR051184">
    <property type="entry name" value="Tyrosine-phos_adapter"/>
</dbReference>
<protein>
    <submittedName>
        <fullName evidence="6">SH2 domain-containing protein</fullName>
    </submittedName>
</protein>
<dbReference type="SUPFAM" id="SSF55550">
    <property type="entry name" value="SH2 domain"/>
    <property type="match status" value="1"/>
</dbReference>
<keyword evidence="5" id="KW-1185">Reference proteome</keyword>
<dbReference type="InterPro" id="IPR000980">
    <property type="entry name" value="SH2"/>
</dbReference>
<dbReference type="Gene3D" id="3.30.505.10">
    <property type="entry name" value="SH2 domain"/>
    <property type="match status" value="1"/>
</dbReference>
<dbReference type="GO" id="GO:0016477">
    <property type="term" value="P:cell migration"/>
    <property type="evidence" value="ECO:0007669"/>
    <property type="project" value="TreeGrafter"/>
</dbReference>
<dbReference type="SUPFAM" id="SSF50044">
    <property type="entry name" value="SH3-domain"/>
    <property type="match status" value="1"/>
</dbReference>
<feature type="domain" description="SH2" evidence="4">
    <location>
        <begin position="42"/>
        <end position="128"/>
    </location>
</feature>
<reference evidence="6" key="1">
    <citation type="submission" date="2016-11" db="UniProtKB">
        <authorList>
            <consortium name="WormBaseParasite"/>
        </authorList>
    </citation>
    <scope>IDENTIFICATION</scope>
</reference>
<dbReference type="PROSITE" id="PS50001">
    <property type="entry name" value="SH2"/>
    <property type="match status" value="1"/>
</dbReference>
<dbReference type="GO" id="GO:0007167">
    <property type="term" value="P:enzyme-linked receptor protein signaling pathway"/>
    <property type="evidence" value="ECO:0007669"/>
    <property type="project" value="TreeGrafter"/>
</dbReference>
<evidence type="ECO:0000313" key="5">
    <source>
        <dbReference type="Proteomes" id="UP000095283"/>
    </source>
</evidence>
<organism evidence="5 6">
    <name type="scientific">Heterorhabditis bacteriophora</name>
    <name type="common">Entomopathogenic nematode worm</name>
    <dbReference type="NCBI Taxonomy" id="37862"/>
    <lineage>
        <taxon>Eukaryota</taxon>
        <taxon>Metazoa</taxon>
        <taxon>Ecdysozoa</taxon>
        <taxon>Nematoda</taxon>
        <taxon>Chromadorea</taxon>
        <taxon>Rhabditida</taxon>
        <taxon>Rhabditina</taxon>
        <taxon>Rhabditomorpha</taxon>
        <taxon>Strongyloidea</taxon>
        <taxon>Heterorhabditidae</taxon>
        <taxon>Heterorhabditis</taxon>
    </lineage>
</organism>
<dbReference type="Proteomes" id="UP000095283">
    <property type="component" value="Unplaced"/>
</dbReference>
<feature type="region of interest" description="Disordered" evidence="3">
    <location>
        <begin position="1"/>
        <end position="25"/>
    </location>
</feature>
<dbReference type="WBParaSite" id="Hba_06179">
    <property type="protein sequence ID" value="Hba_06179"/>
    <property type="gene ID" value="Hba_06179"/>
</dbReference>
<keyword evidence="1 2" id="KW-0727">SH2 domain</keyword>
<evidence type="ECO:0000256" key="3">
    <source>
        <dbReference type="SAM" id="MobiDB-lite"/>
    </source>
</evidence>
<dbReference type="PRINTS" id="PR00401">
    <property type="entry name" value="SH2DOMAIN"/>
</dbReference>
<dbReference type="InterPro" id="IPR036028">
    <property type="entry name" value="SH3-like_dom_sf"/>
</dbReference>
<dbReference type="Gene3D" id="2.30.30.40">
    <property type="entry name" value="SH3 Domains"/>
    <property type="match status" value="1"/>
</dbReference>
<accession>A0A1I7WM81</accession>
<proteinExistence type="predicted"/>
<name>A0A1I7WM81_HETBA</name>
<dbReference type="GO" id="GO:0035591">
    <property type="term" value="F:signaling adaptor activity"/>
    <property type="evidence" value="ECO:0007669"/>
    <property type="project" value="TreeGrafter"/>
</dbReference>